<comment type="subcellular location">
    <subcellularLocation>
        <location evidence="1">Membrane</location>
        <topology evidence="1">Multi-pass membrane protein</topology>
    </subcellularLocation>
</comment>
<dbReference type="FunCoup" id="A0A7F5R6A9">
    <property type="interactions" value="30"/>
</dbReference>
<evidence type="ECO:0000256" key="9">
    <source>
        <dbReference type="ARBA" id="ARBA00023040"/>
    </source>
</evidence>
<gene>
    <name evidence="18" type="primary">LOC108740293</name>
</gene>
<feature type="transmembrane region" description="Helical" evidence="15">
    <location>
        <begin position="176"/>
        <end position="198"/>
    </location>
</feature>
<proteinExistence type="inferred from homology"/>
<dbReference type="InterPro" id="IPR050125">
    <property type="entry name" value="GPCR_opsins"/>
</dbReference>
<keyword evidence="11" id="KW-0675">Receptor</keyword>
<evidence type="ECO:0000256" key="12">
    <source>
        <dbReference type="ARBA" id="ARBA00023180"/>
    </source>
</evidence>
<feature type="transmembrane region" description="Helical" evidence="15">
    <location>
        <begin position="135"/>
        <end position="155"/>
    </location>
</feature>
<dbReference type="SMART" id="SM01381">
    <property type="entry name" value="7TM_GPCR_Srsx"/>
    <property type="match status" value="1"/>
</dbReference>
<evidence type="ECO:0000256" key="10">
    <source>
        <dbReference type="ARBA" id="ARBA00023136"/>
    </source>
</evidence>
<evidence type="ECO:0000256" key="1">
    <source>
        <dbReference type="ARBA" id="ARBA00004141"/>
    </source>
</evidence>
<evidence type="ECO:0000256" key="11">
    <source>
        <dbReference type="ARBA" id="ARBA00023170"/>
    </source>
</evidence>
<dbReference type="InterPro" id="IPR027430">
    <property type="entry name" value="Retinal_BS"/>
</dbReference>
<evidence type="ECO:0000313" key="17">
    <source>
        <dbReference type="Proteomes" id="UP000192223"/>
    </source>
</evidence>
<dbReference type="Gene3D" id="1.20.1070.10">
    <property type="entry name" value="Rhodopsin 7-helix transmembrane proteins"/>
    <property type="match status" value="1"/>
</dbReference>
<dbReference type="GO" id="GO:0004930">
    <property type="term" value="F:G protein-coupled receptor activity"/>
    <property type="evidence" value="ECO:0007669"/>
    <property type="project" value="UniProtKB-KW"/>
</dbReference>
<dbReference type="AlphaFoldDB" id="A0A7F5R6A9"/>
<keyword evidence="5 15" id="KW-0812">Transmembrane</keyword>
<reference evidence="18" key="1">
    <citation type="submission" date="2025-08" db="UniProtKB">
        <authorList>
            <consortium name="RefSeq"/>
        </authorList>
    </citation>
    <scope>IDENTIFICATION</scope>
    <source>
        <tissue evidence="18">Entire body</tissue>
    </source>
</reference>
<evidence type="ECO:0000256" key="13">
    <source>
        <dbReference type="ARBA" id="ARBA00023224"/>
    </source>
</evidence>
<evidence type="ECO:0000313" key="18">
    <source>
        <dbReference type="RefSeq" id="XP_025831511.1"/>
    </source>
</evidence>
<dbReference type="GO" id="GO:0009881">
    <property type="term" value="F:photoreceptor activity"/>
    <property type="evidence" value="ECO:0007669"/>
    <property type="project" value="UniProtKB-KW"/>
</dbReference>
<feature type="transmembrane region" description="Helical" evidence="15">
    <location>
        <begin position="282"/>
        <end position="308"/>
    </location>
</feature>
<feature type="transmembrane region" description="Helical" evidence="15">
    <location>
        <begin position="223"/>
        <end position="245"/>
    </location>
</feature>
<sequence length="397" mass="45384">MFDILKKESITEKNMTSIVELFKQAWPVESWKKYGLFDESYIYEINLHWLQFPPPSKTTHYALAVFYIVFVVVGTFGNGTVLFMCLRCKSLHNPANTLVANLAFSDGCMVSFMLVFIFNSFTLGPSFGSIGCQMYGFWSGVTGNCSICILAAISLDRYHITRDPLKYVLNRKRVKASIVFCWLYSTLFAVMPLLNIGVGKFVPEGYLTSCSFDYLSQTSAVRIFIFIYFVGAWVLPLSVILYAYINIYRITRNSKTLGGKFSSTDSFRHCRRENRRRQELKLTIVSSVAIFLWFISWTPYAIVALLGITGNAHWISPFASMVPALFCKTASCLDPFLYAFSHPKFKGEILAFLRRKGRWKVEIIRKRPHVSRKQGRNNVETSTVDKKGLETDIFSIN</sequence>
<evidence type="ECO:0000256" key="3">
    <source>
        <dbReference type="ARBA" id="ARBA00022543"/>
    </source>
</evidence>
<dbReference type="InParanoid" id="A0A7F5R6A9"/>
<dbReference type="PANTHER" id="PTHR24240">
    <property type="entry name" value="OPSIN"/>
    <property type="match status" value="1"/>
</dbReference>
<dbReference type="RefSeq" id="XP_025831511.1">
    <property type="nucleotide sequence ID" value="XM_025975726.1"/>
</dbReference>
<dbReference type="InterPro" id="IPR000276">
    <property type="entry name" value="GPCR_Rhodpsn"/>
</dbReference>
<dbReference type="InterPro" id="IPR017452">
    <property type="entry name" value="GPCR_Rhodpsn_7TM"/>
</dbReference>
<dbReference type="Proteomes" id="UP000192223">
    <property type="component" value="Unplaced"/>
</dbReference>
<dbReference type="Pfam" id="PF00001">
    <property type="entry name" value="7tm_1"/>
    <property type="match status" value="1"/>
</dbReference>
<evidence type="ECO:0000256" key="5">
    <source>
        <dbReference type="ARBA" id="ARBA00022692"/>
    </source>
</evidence>
<dbReference type="GeneID" id="108740293"/>
<feature type="domain" description="G-protein coupled receptors family 1 profile" evidence="16">
    <location>
        <begin position="77"/>
        <end position="338"/>
    </location>
</feature>
<keyword evidence="10 15" id="KW-0472">Membrane</keyword>
<dbReference type="PROSITE" id="PS50262">
    <property type="entry name" value="G_PROTEIN_RECEP_F1_2"/>
    <property type="match status" value="1"/>
</dbReference>
<dbReference type="GO" id="GO:0007602">
    <property type="term" value="P:phototransduction"/>
    <property type="evidence" value="ECO:0007669"/>
    <property type="project" value="UniProtKB-KW"/>
</dbReference>
<dbReference type="OrthoDB" id="10015560at2759"/>
<dbReference type="PROSITE" id="PS00238">
    <property type="entry name" value="OPSIN"/>
    <property type="match status" value="1"/>
</dbReference>
<keyword evidence="12" id="KW-0325">Glycoprotein</keyword>
<protein>
    <submittedName>
        <fullName evidence="18">Opsin, ultraviolet-sensitive-like</fullName>
    </submittedName>
</protein>
<organism evidence="17 18">
    <name type="scientific">Agrilus planipennis</name>
    <name type="common">Emerald ash borer</name>
    <name type="synonym">Agrilus marcopoli</name>
    <dbReference type="NCBI Taxonomy" id="224129"/>
    <lineage>
        <taxon>Eukaryota</taxon>
        <taxon>Metazoa</taxon>
        <taxon>Ecdysozoa</taxon>
        <taxon>Arthropoda</taxon>
        <taxon>Hexapoda</taxon>
        <taxon>Insecta</taxon>
        <taxon>Pterygota</taxon>
        <taxon>Neoptera</taxon>
        <taxon>Endopterygota</taxon>
        <taxon>Coleoptera</taxon>
        <taxon>Polyphaga</taxon>
        <taxon>Elateriformia</taxon>
        <taxon>Buprestoidea</taxon>
        <taxon>Buprestidae</taxon>
        <taxon>Agrilinae</taxon>
        <taxon>Agrilus</taxon>
    </lineage>
</organism>
<keyword evidence="4" id="KW-0716">Sensory transduction</keyword>
<accession>A0A7F5R6A9</accession>
<evidence type="ECO:0000256" key="8">
    <source>
        <dbReference type="ARBA" id="ARBA00022991"/>
    </source>
</evidence>
<keyword evidence="14" id="KW-0844">Vision</keyword>
<feature type="transmembrane region" description="Helical" evidence="15">
    <location>
        <begin position="98"/>
        <end position="123"/>
    </location>
</feature>
<evidence type="ECO:0000256" key="6">
    <source>
        <dbReference type="ARBA" id="ARBA00022925"/>
    </source>
</evidence>
<evidence type="ECO:0000259" key="16">
    <source>
        <dbReference type="PROSITE" id="PS50262"/>
    </source>
</evidence>
<dbReference type="SUPFAM" id="SSF81321">
    <property type="entry name" value="Family A G protein-coupled receptor-like"/>
    <property type="match status" value="1"/>
</dbReference>
<name>A0A7F5R6A9_AGRPL</name>
<keyword evidence="13" id="KW-0807">Transducer</keyword>
<evidence type="ECO:0000256" key="15">
    <source>
        <dbReference type="SAM" id="Phobius"/>
    </source>
</evidence>
<dbReference type="GO" id="GO:0007601">
    <property type="term" value="P:visual perception"/>
    <property type="evidence" value="ECO:0007669"/>
    <property type="project" value="UniProtKB-KW"/>
</dbReference>
<keyword evidence="8" id="KW-0157">Chromophore</keyword>
<comment type="similarity">
    <text evidence="2">Belongs to the G-protein coupled receptor 1 family.</text>
</comment>
<evidence type="ECO:0000256" key="14">
    <source>
        <dbReference type="ARBA" id="ARBA00023305"/>
    </source>
</evidence>
<evidence type="ECO:0000256" key="2">
    <source>
        <dbReference type="ARBA" id="ARBA00010663"/>
    </source>
</evidence>
<dbReference type="PRINTS" id="PR00237">
    <property type="entry name" value="GPCRRHODOPSN"/>
</dbReference>
<dbReference type="KEGG" id="apln:108740293"/>
<keyword evidence="9" id="KW-0297">G-protein coupled receptor</keyword>
<dbReference type="GO" id="GO:0016020">
    <property type="term" value="C:membrane"/>
    <property type="evidence" value="ECO:0007669"/>
    <property type="project" value="UniProtKB-SubCell"/>
</dbReference>
<keyword evidence="3" id="KW-0600">Photoreceptor protein</keyword>
<keyword evidence="6" id="KW-0681">Retinal protein</keyword>
<keyword evidence="7 15" id="KW-1133">Transmembrane helix</keyword>
<evidence type="ECO:0000256" key="7">
    <source>
        <dbReference type="ARBA" id="ARBA00022989"/>
    </source>
</evidence>
<evidence type="ECO:0000256" key="4">
    <source>
        <dbReference type="ARBA" id="ARBA00022606"/>
    </source>
</evidence>
<feature type="transmembrane region" description="Helical" evidence="15">
    <location>
        <begin position="61"/>
        <end position="86"/>
    </location>
</feature>
<keyword evidence="17" id="KW-1185">Reference proteome</keyword>